<dbReference type="Proteomes" id="UP000317977">
    <property type="component" value="Unassembled WGS sequence"/>
</dbReference>
<dbReference type="EMBL" id="SJPX01000002">
    <property type="protein sequence ID" value="TWU55484.1"/>
    <property type="molecule type" value="Genomic_DNA"/>
</dbReference>
<accession>A0A5C6F4P9</accession>
<dbReference type="AlphaFoldDB" id="A0A5C6F4P9"/>
<organism evidence="1 2">
    <name type="scientific">Rubripirellula reticaptiva</name>
    <dbReference type="NCBI Taxonomy" id="2528013"/>
    <lineage>
        <taxon>Bacteria</taxon>
        <taxon>Pseudomonadati</taxon>
        <taxon>Planctomycetota</taxon>
        <taxon>Planctomycetia</taxon>
        <taxon>Pirellulales</taxon>
        <taxon>Pirellulaceae</taxon>
        <taxon>Rubripirellula</taxon>
    </lineage>
</organism>
<comment type="caution">
    <text evidence="1">The sequence shown here is derived from an EMBL/GenBank/DDBJ whole genome shotgun (WGS) entry which is preliminary data.</text>
</comment>
<evidence type="ECO:0000313" key="2">
    <source>
        <dbReference type="Proteomes" id="UP000317977"/>
    </source>
</evidence>
<sequence length="245" mass="27690">MQSEIKPYAYTHSKNLHSYSSAELAYRIIIERIGVEPASVLDVGTGTAEWAKAAKSLGANHVWGVDGIETSDAIETLGKGCFEVVDLRLPFDLKQTFELCICLEVAEHLPDAASEVLIQSLTNHADTIAFSAAIPYQPGDHHINCQPPSYWQSKFNAMGFACFDCLRDYLVPEEEIHWWYRQNIFLCRRDPDLAGSEPRIIHRVTPECLDEVVRLYRDHRSTQQLAKSLAGSILRKLKRVSFIAR</sequence>
<name>A0A5C6F4P9_9BACT</name>
<evidence type="ECO:0000313" key="1">
    <source>
        <dbReference type="EMBL" id="TWU55484.1"/>
    </source>
</evidence>
<protein>
    <recommendedName>
        <fullName evidence="3">Bifunctional 3-demethylubiquinone-9 3-methyltransferase/ 2-octaprenyl-6-hydroxy phenol methylase</fullName>
    </recommendedName>
</protein>
<gene>
    <name evidence="1" type="ORF">Poly59_17830</name>
</gene>
<dbReference type="RefSeq" id="WP_146533666.1">
    <property type="nucleotide sequence ID" value="NZ_SJPX01000002.1"/>
</dbReference>
<dbReference type="SUPFAM" id="SSF53335">
    <property type="entry name" value="S-adenosyl-L-methionine-dependent methyltransferases"/>
    <property type="match status" value="1"/>
</dbReference>
<reference evidence="1 2" key="1">
    <citation type="submission" date="2019-02" db="EMBL/GenBank/DDBJ databases">
        <title>Deep-cultivation of Planctomycetes and their phenomic and genomic characterization uncovers novel biology.</title>
        <authorList>
            <person name="Wiegand S."/>
            <person name="Jogler M."/>
            <person name="Boedeker C."/>
            <person name="Pinto D."/>
            <person name="Vollmers J."/>
            <person name="Rivas-Marin E."/>
            <person name="Kohn T."/>
            <person name="Peeters S.H."/>
            <person name="Heuer A."/>
            <person name="Rast P."/>
            <person name="Oberbeckmann S."/>
            <person name="Bunk B."/>
            <person name="Jeske O."/>
            <person name="Meyerdierks A."/>
            <person name="Storesund J.E."/>
            <person name="Kallscheuer N."/>
            <person name="Luecker S."/>
            <person name="Lage O.M."/>
            <person name="Pohl T."/>
            <person name="Merkel B.J."/>
            <person name="Hornburger P."/>
            <person name="Mueller R.-W."/>
            <person name="Bruemmer F."/>
            <person name="Labrenz M."/>
            <person name="Spormann A.M."/>
            <person name="Op Den Camp H."/>
            <person name="Overmann J."/>
            <person name="Amann R."/>
            <person name="Jetten M.S.M."/>
            <person name="Mascher T."/>
            <person name="Medema M.H."/>
            <person name="Devos D.P."/>
            <person name="Kaster A.-K."/>
            <person name="Ovreas L."/>
            <person name="Rohde M."/>
            <person name="Galperin M.Y."/>
            <person name="Jogler C."/>
        </authorList>
    </citation>
    <scope>NUCLEOTIDE SEQUENCE [LARGE SCALE GENOMIC DNA]</scope>
    <source>
        <strain evidence="1 2">Poly59</strain>
    </source>
</reference>
<proteinExistence type="predicted"/>
<dbReference type="InterPro" id="IPR029063">
    <property type="entry name" value="SAM-dependent_MTases_sf"/>
</dbReference>
<keyword evidence="2" id="KW-1185">Reference proteome</keyword>
<dbReference type="CDD" id="cd02440">
    <property type="entry name" value="AdoMet_MTases"/>
    <property type="match status" value="1"/>
</dbReference>
<evidence type="ECO:0008006" key="3">
    <source>
        <dbReference type="Google" id="ProtNLM"/>
    </source>
</evidence>
<dbReference type="Gene3D" id="3.40.50.150">
    <property type="entry name" value="Vaccinia Virus protein VP39"/>
    <property type="match status" value="1"/>
</dbReference>
<dbReference type="Pfam" id="PF13489">
    <property type="entry name" value="Methyltransf_23"/>
    <property type="match status" value="1"/>
</dbReference>
<dbReference type="OrthoDB" id="9791837at2"/>